<dbReference type="EMBL" id="FZOL01000035">
    <property type="protein sequence ID" value="SNT28933.1"/>
    <property type="molecule type" value="Genomic_DNA"/>
</dbReference>
<reference evidence="2" key="1">
    <citation type="submission" date="2017-06" db="EMBL/GenBank/DDBJ databases">
        <authorList>
            <person name="Varghese N."/>
            <person name="Submissions S."/>
        </authorList>
    </citation>
    <scope>NUCLEOTIDE SEQUENCE [LARGE SCALE GENOMIC DNA]</scope>
    <source>
        <strain evidence="2">DSM 22348</strain>
    </source>
</reference>
<proteinExistence type="predicted"/>
<dbReference type="RefSeq" id="WP_042130178.1">
    <property type="nucleotide sequence ID" value="NZ_FZOL01000035.1"/>
</dbReference>
<dbReference type="Proteomes" id="UP000198407">
    <property type="component" value="Unassembled WGS sequence"/>
</dbReference>
<keyword evidence="2" id="KW-1185">Reference proteome</keyword>
<evidence type="ECO:0008006" key="3">
    <source>
        <dbReference type="Google" id="ProtNLM"/>
    </source>
</evidence>
<dbReference type="Pfam" id="PF11162">
    <property type="entry name" value="DUF2946"/>
    <property type="match status" value="1"/>
</dbReference>
<name>A0A239LGI0_9PSED</name>
<evidence type="ECO:0000313" key="2">
    <source>
        <dbReference type="Proteomes" id="UP000198407"/>
    </source>
</evidence>
<dbReference type="STRING" id="1215104.GCA_000730585_00276"/>
<protein>
    <recommendedName>
        <fullName evidence="3">DUF2946 domain-containing protein</fullName>
    </recommendedName>
</protein>
<sequence>MLSRLRTHIILLACIAVLFNLLAMPLDRALRPPTVDNQSLILGSFCTLHGVQSLPKSLLAQLKAELPELDGQTSSKVQSGDCCCGHAAHAALPGDYFRHLFPRYWPETLLLDPGHLLPLPREQWPRLNPRAAPASIAVI</sequence>
<dbReference type="InterPro" id="IPR021333">
    <property type="entry name" value="DUF2946"/>
</dbReference>
<dbReference type="OrthoDB" id="6906180at2"/>
<evidence type="ECO:0000313" key="1">
    <source>
        <dbReference type="EMBL" id="SNT28933.1"/>
    </source>
</evidence>
<organism evidence="1 2">
    <name type="scientific">Pseudomonas japonica</name>
    <dbReference type="NCBI Taxonomy" id="256466"/>
    <lineage>
        <taxon>Bacteria</taxon>
        <taxon>Pseudomonadati</taxon>
        <taxon>Pseudomonadota</taxon>
        <taxon>Gammaproteobacteria</taxon>
        <taxon>Pseudomonadales</taxon>
        <taxon>Pseudomonadaceae</taxon>
        <taxon>Pseudomonas</taxon>
    </lineage>
</organism>
<accession>A0A239LGI0</accession>
<gene>
    <name evidence="1" type="ORF">SAMN05444352_13538</name>
</gene>
<dbReference type="AlphaFoldDB" id="A0A239LGI0"/>